<organism evidence="1 2">
    <name type="scientific">Saguinus oedipus</name>
    <name type="common">Cotton-top tamarin</name>
    <name type="synonym">Oedipomidas oedipus</name>
    <dbReference type="NCBI Taxonomy" id="9490"/>
    <lineage>
        <taxon>Eukaryota</taxon>
        <taxon>Metazoa</taxon>
        <taxon>Chordata</taxon>
        <taxon>Craniata</taxon>
        <taxon>Vertebrata</taxon>
        <taxon>Euteleostomi</taxon>
        <taxon>Mammalia</taxon>
        <taxon>Eutheria</taxon>
        <taxon>Euarchontoglires</taxon>
        <taxon>Primates</taxon>
        <taxon>Haplorrhini</taxon>
        <taxon>Platyrrhini</taxon>
        <taxon>Cebidae</taxon>
        <taxon>Callitrichinae</taxon>
        <taxon>Saguinus</taxon>
    </lineage>
</organism>
<name>A0ABQ9VZY1_SAGOE</name>
<proteinExistence type="predicted"/>
<protein>
    <submittedName>
        <fullName evidence="1">Uncharacterized protein</fullName>
    </submittedName>
</protein>
<keyword evidence="2" id="KW-1185">Reference proteome</keyword>
<evidence type="ECO:0000313" key="1">
    <source>
        <dbReference type="EMBL" id="KAK2114745.1"/>
    </source>
</evidence>
<feature type="non-terminal residue" evidence="1">
    <location>
        <position position="1"/>
    </location>
</feature>
<reference evidence="1 2" key="1">
    <citation type="submission" date="2023-05" db="EMBL/GenBank/DDBJ databases">
        <title>B98-5 Cell Line De Novo Hybrid Assembly: An Optical Mapping Approach.</title>
        <authorList>
            <person name="Kananen K."/>
            <person name="Auerbach J.A."/>
            <person name="Kautto E."/>
            <person name="Blachly J.S."/>
        </authorList>
    </citation>
    <scope>NUCLEOTIDE SEQUENCE [LARGE SCALE GENOMIC DNA]</scope>
    <source>
        <strain evidence="1">B95-8</strain>
        <tissue evidence="1">Cell line</tissue>
    </source>
</reference>
<gene>
    <name evidence="1" type="ORF">P7K49_009011</name>
</gene>
<comment type="caution">
    <text evidence="1">The sequence shown here is derived from an EMBL/GenBank/DDBJ whole genome shotgun (WGS) entry which is preliminary data.</text>
</comment>
<dbReference type="EMBL" id="JASSZA010000004">
    <property type="protein sequence ID" value="KAK2114745.1"/>
    <property type="molecule type" value="Genomic_DNA"/>
</dbReference>
<sequence>DTATEQLPLCFDLGLSVQPSEQAFPWGILSSRIPGPGHGKSTLPEAADLPCSKSNARLLMRRAMKTSCSHNSAFPGPHHGLLTYRVLRAMQGF</sequence>
<dbReference type="Proteomes" id="UP001266305">
    <property type="component" value="Unassembled WGS sequence"/>
</dbReference>
<evidence type="ECO:0000313" key="2">
    <source>
        <dbReference type="Proteomes" id="UP001266305"/>
    </source>
</evidence>
<accession>A0ABQ9VZY1</accession>